<dbReference type="GO" id="GO:0004177">
    <property type="term" value="F:aminopeptidase activity"/>
    <property type="evidence" value="ECO:0007669"/>
    <property type="project" value="UniProtKB-UniRule"/>
</dbReference>
<dbReference type="EMBL" id="BMJD01000004">
    <property type="protein sequence ID" value="GGB34473.1"/>
    <property type="molecule type" value="Genomic_DNA"/>
</dbReference>
<dbReference type="GO" id="GO:0008237">
    <property type="term" value="F:metallopeptidase activity"/>
    <property type="evidence" value="ECO:0007669"/>
    <property type="project" value="UniProtKB-KW"/>
</dbReference>
<dbReference type="NCBIfam" id="TIGR01883">
    <property type="entry name" value="PepT-like"/>
    <property type="match status" value="1"/>
</dbReference>
<evidence type="ECO:0000259" key="10">
    <source>
        <dbReference type="Pfam" id="PF07687"/>
    </source>
</evidence>
<comment type="cofactor">
    <cofactor evidence="9">
        <name>a divalent metal cation</name>
        <dbReference type="ChEBI" id="CHEBI:60240"/>
    </cofactor>
    <text evidence="9">Binds 2 divalent metal cations per subunit.</text>
</comment>
<sequence length="398" mass="41603">MSNGTGFAPGHGGIKIQAKGATVQMVQINQERLINEFMELVQIDSETKQEAKIAGVLKQKFTDLGLDVIEDNSKAETGHGAGNLICNLAGTKADADTIYFTSHMDTVVPGNGIKPSIKDGYIVSDGTTILGADDKAGLAAILEAIRTLQENKIEHGDIQFVITVGEESGLVGAKALDSSLLKAKYGYAIDSNGAVGDIIVAAPTQAKIFTVIKGKTAHAGVAPEKGVSAITLAAKAIAKMPLGRIDAETTANIGRFAGGQQTNIVCDYVEILAEARSLVPEKMEAQVAKMKDAFETTAEGLGGSAEVDVKIMYPGFNQKAGDQVVEVARNAAKVIGRESKLLKSGGGSDANVIAGFGIPTVNLAVGYEEIHTTNERIPVDELVKVTELITAIVEEAAK</sequence>
<evidence type="ECO:0000256" key="3">
    <source>
        <dbReference type="ARBA" id="ARBA00022723"/>
    </source>
</evidence>
<dbReference type="GO" id="GO:0046872">
    <property type="term" value="F:metal ion binding"/>
    <property type="evidence" value="ECO:0007669"/>
    <property type="project" value="UniProtKB-UniRule"/>
</dbReference>
<dbReference type="InterPro" id="IPR008007">
    <property type="entry name" value="Peptidase_M42"/>
</dbReference>
<dbReference type="PROSITE" id="PS00758">
    <property type="entry name" value="ARGE_DAPE_CPG2_1"/>
    <property type="match status" value="1"/>
</dbReference>
<dbReference type="PANTHER" id="PTHR42994">
    <property type="entry name" value="PEPTIDASE T"/>
    <property type="match status" value="1"/>
</dbReference>
<evidence type="ECO:0000313" key="12">
    <source>
        <dbReference type="Proteomes" id="UP000621492"/>
    </source>
</evidence>
<keyword evidence="2" id="KW-0645">Protease</keyword>
<dbReference type="SUPFAM" id="SSF55031">
    <property type="entry name" value="Bacterial exopeptidase dimerisation domain"/>
    <property type="match status" value="1"/>
</dbReference>
<comment type="similarity">
    <text evidence="7">Belongs to the peptidase M42 family.</text>
</comment>
<dbReference type="PROSITE" id="PS00759">
    <property type="entry name" value="ARGE_DAPE_CPG2_2"/>
    <property type="match status" value="1"/>
</dbReference>
<dbReference type="InterPro" id="IPR001261">
    <property type="entry name" value="ArgE/DapE_CS"/>
</dbReference>
<dbReference type="Proteomes" id="UP000621492">
    <property type="component" value="Unassembled WGS sequence"/>
</dbReference>
<dbReference type="FunFam" id="3.30.70.360:FF:000007">
    <property type="entry name" value="Peptidase, M20/M25/M40 family"/>
    <property type="match status" value="1"/>
</dbReference>
<evidence type="ECO:0000256" key="8">
    <source>
        <dbReference type="PIRSR" id="PIRSR001123-1"/>
    </source>
</evidence>
<keyword evidence="6" id="KW-0482">Metalloprotease</keyword>
<dbReference type="SUPFAM" id="SSF53187">
    <property type="entry name" value="Zn-dependent exopeptidases"/>
    <property type="match status" value="1"/>
</dbReference>
<feature type="binding site" evidence="9">
    <location>
        <position position="190"/>
    </location>
    <ligand>
        <name>Zn(2+)</name>
        <dbReference type="ChEBI" id="CHEBI:29105"/>
        <label>1</label>
    </ligand>
</feature>
<gene>
    <name evidence="11" type="primary">pepT</name>
    <name evidence="11" type="ORF">GCM10011409_09940</name>
</gene>
<accession>A0A9W5TVB3</accession>
<dbReference type="Gene3D" id="3.30.70.360">
    <property type="match status" value="1"/>
</dbReference>
<dbReference type="AlphaFoldDB" id="A0A9W5TVB3"/>
<dbReference type="InterPro" id="IPR036264">
    <property type="entry name" value="Bact_exopeptidase_dim_dom"/>
</dbReference>
<evidence type="ECO:0000256" key="5">
    <source>
        <dbReference type="ARBA" id="ARBA00022833"/>
    </source>
</evidence>
<comment type="cofactor">
    <cofactor evidence="1">
        <name>Zn(2+)</name>
        <dbReference type="ChEBI" id="CHEBI:29105"/>
    </cofactor>
</comment>
<reference evidence="11" key="2">
    <citation type="submission" date="2020-09" db="EMBL/GenBank/DDBJ databases">
        <authorList>
            <person name="Sun Q."/>
            <person name="Zhou Y."/>
        </authorList>
    </citation>
    <scope>NUCLEOTIDE SEQUENCE</scope>
    <source>
        <strain evidence="11">CGMCC 1.15454</strain>
    </source>
</reference>
<dbReference type="PIRSF" id="PIRSF001123">
    <property type="entry name" value="PepA_GA"/>
    <property type="match status" value="1"/>
</dbReference>
<name>A0A9W5TVB3_9BACI</name>
<reference evidence="11" key="1">
    <citation type="journal article" date="2014" name="Int. J. Syst. Evol. Microbiol.">
        <title>Complete genome sequence of Corynebacterium casei LMG S-19264T (=DSM 44701T), isolated from a smear-ripened cheese.</title>
        <authorList>
            <consortium name="US DOE Joint Genome Institute (JGI-PGF)"/>
            <person name="Walter F."/>
            <person name="Albersmeier A."/>
            <person name="Kalinowski J."/>
            <person name="Ruckert C."/>
        </authorList>
    </citation>
    <scope>NUCLEOTIDE SEQUENCE</scope>
    <source>
        <strain evidence="11">CGMCC 1.15454</strain>
    </source>
</reference>
<evidence type="ECO:0000256" key="1">
    <source>
        <dbReference type="ARBA" id="ARBA00001947"/>
    </source>
</evidence>
<feature type="domain" description="Peptidase M20 dimerisation" evidence="10">
    <location>
        <begin position="212"/>
        <end position="298"/>
    </location>
</feature>
<dbReference type="InterPro" id="IPR010162">
    <property type="entry name" value="PepT-like"/>
</dbReference>
<dbReference type="Pfam" id="PF07687">
    <property type="entry name" value="M20_dimer"/>
    <property type="match status" value="1"/>
</dbReference>
<feature type="binding site" evidence="9">
    <location>
        <position position="133"/>
    </location>
    <ligand>
        <name>Zn(2+)</name>
        <dbReference type="ChEBI" id="CHEBI:29105"/>
        <label>1</label>
    </ligand>
</feature>
<evidence type="ECO:0000256" key="9">
    <source>
        <dbReference type="PIRSR" id="PIRSR001123-2"/>
    </source>
</evidence>
<protein>
    <recommendedName>
        <fullName evidence="10">Peptidase M20 dimerisation domain-containing protein</fullName>
    </recommendedName>
</protein>
<evidence type="ECO:0000256" key="2">
    <source>
        <dbReference type="ARBA" id="ARBA00022670"/>
    </source>
</evidence>
<feature type="active site" description="Proton acceptor" evidence="8">
    <location>
        <position position="166"/>
    </location>
</feature>
<proteinExistence type="inferred from homology"/>
<dbReference type="Pfam" id="PF01546">
    <property type="entry name" value="Peptidase_M20"/>
    <property type="match status" value="1"/>
</dbReference>
<evidence type="ECO:0000256" key="6">
    <source>
        <dbReference type="ARBA" id="ARBA00023049"/>
    </source>
</evidence>
<feature type="binding site" evidence="9">
    <location>
        <position position="167"/>
    </location>
    <ligand>
        <name>Zn(2+)</name>
        <dbReference type="ChEBI" id="CHEBI:29105"/>
        <label>2</label>
    </ligand>
</feature>
<dbReference type="InterPro" id="IPR011650">
    <property type="entry name" value="Peptidase_M20_dimer"/>
</dbReference>
<evidence type="ECO:0000313" key="11">
    <source>
        <dbReference type="EMBL" id="GGB34473.1"/>
    </source>
</evidence>
<keyword evidence="3 9" id="KW-0479">Metal-binding</keyword>
<organism evidence="11 12">
    <name type="scientific">Lentibacillus populi</name>
    <dbReference type="NCBI Taxonomy" id="1827502"/>
    <lineage>
        <taxon>Bacteria</taxon>
        <taxon>Bacillati</taxon>
        <taxon>Bacillota</taxon>
        <taxon>Bacilli</taxon>
        <taxon>Bacillales</taxon>
        <taxon>Bacillaceae</taxon>
        <taxon>Lentibacillus</taxon>
    </lineage>
</organism>
<keyword evidence="4" id="KW-0378">Hydrolase</keyword>
<evidence type="ECO:0000256" key="4">
    <source>
        <dbReference type="ARBA" id="ARBA00022801"/>
    </source>
</evidence>
<keyword evidence="12" id="KW-1185">Reference proteome</keyword>
<evidence type="ECO:0000256" key="7">
    <source>
        <dbReference type="PIRNR" id="PIRNR001123"/>
    </source>
</evidence>
<keyword evidence="5" id="KW-0862">Zinc</keyword>
<dbReference type="PANTHER" id="PTHR42994:SF2">
    <property type="entry name" value="PEPTIDASE"/>
    <property type="match status" value="1"/>
</dbReference>
<dbReference type="GO" id="GO:0006508">
    <property type="term" value="P:proteolysis"/>
    <property type="evidence" value="ECO:0007669"/>
    <property type="project" value="UniProtKB-KW"/>
</dbReference>
<feature type="binding site" evidence="9">
    <location>
        <position position="133"/>
    </location>
    <ligand>
        <name>Zn(2+)</name>
        <dbReference type="ChEBI" id="CHEBI:29105"/>
        <label>2</label>
    </ligand>
</feature>
<dbReference type="InterPro" id="IPR002933">
    <property type="entry name" value="Peptidase_M20"/>
</dbReference>
<comment type="caution">
    <text evidence="11">The sequence shown here is derived from an EMBL/GenBank/DDBJ whole genome shotgun (WGS) entry which is preliminary data.</text>
</comment>
<dbReference type="Gene3D" id="3.40.630.10">
    <property type="entry name" value="Zn peptidases"/>
    <property type="match status" value="1"/>
</dbReference>